<dbReference type="InterPro" id="IPR041966">
    <property type="entry name" value="LOTUS-like"/>
</dbReference>
<dbReference type="PANTHER" id="PTHR35811:SF1">
    <property type="entry name" value="HTH OST-TYPE DOMAIN-CONTAINING PROTEIN"/>
    <property type="match status" value="1"/>
</dbReference>
<evidence type="ECO:0000313" key="2">
    <source>
        <dbReference type="EMBL" id="KGM50329.1"/>
    </source>
</evidence>
<dbReference type="InterPro" id="IPR025605">
    <property type="entry name" value="OST-HTH/LOTUS_dom"/>
</dbReference>
<dbReference type="Pfam" id="PF12872">
    <property type="entry name" value="OST-HTH"/>
    <property type="match status" value="1"/>
</dbReference>
<keyword evidence="3" id="KW-1185">Reference proteome</keyword>
<dbReference type="InterPro" id="IPR021139">
    <property type="entry name" value="NYN"/>
</dbReference>
<dbReference type="eggNOG" id="COG1432">
    <property type="taxonomic scope" value="Bacteria"/>
</dbReference>
<name>A0A0A0EIY1_9RHOB</name>
<dbReference type="Gene3D" id="3.30.420.610">
    <property type="entry name" value="LOTUS domain-like"/>
    <property type="match status" value="1"/>
</dbReference>
<sequence length="236" mass="26360">MADQRPLYAVLIDADNIPARFATAILKEITTFGEPALRRVYGDWGSDRLRPWTEQVRALGLVAHQETANTKGKNASDIGLVIDAMDILHTGRFDGFVLVSSDSDFTALANRVREQGLDVIGIGESKAPESLRNVCNRFIMIENIMDEPAPSKGTEKPSGKMKPLEAQPLIIRAMEKIDTDDEWVTMGQLGQYLTAEHPDFDTRSYGKRKLSDLIDDLKLFESKRGPGNQLMVRRLD</sequence>
<reference evidence="2 3" key="1">
    <citation type="journal article" date="2015" name="Antonie Van Leeuwenhoek">
        <title>Pseudooceanicola atlanticus gen. nov. sp. nov., isolated from surface seawater of the Atlantic Ocean and reclassification of Oceanicola batsensis, Oceanicola marinus, Oceanicola nitratireducens, Oceanicola nanhaiensis, Oceanicola antarcticus and Oceanicola flagellatus, as Pseudooceanicola batsensis comb. nov., Pseudooceanicola marinus comb. nov., Pseudooceanicola nitratireducens comb. nov., Pseudooceanicola nanhaiensis comb. nov., Pseudooceanicola antarcticus comb. nov., and Pseudooceanicola flagellatus comb. nov.</title>
        <authorList>
            <person name="Lai Q."/>
            <person name="Li G."/>
            <person name="Liu X."/>
            <person name="Du Y."/>
            <person name="Sun F."/>
            <person name="Shao Z."/>
        </authorList>
    </citation>
    <scope>NUCLEOTIDE SEQUENCE [LARGE SCALE GENOMIC DNA]</scope>
    <source>
        <strain evidence="2 3">22II-s11g</strain>
    </source>
</reference>
<evidence type="ECO:0000259" key="1">
    <source>
        <dbReference type="PROSITE" id="PS51644"/>
    </source>
</evidence>
<evidence type="ECO:0000313" key="3">
    <source>
        <dbReference type="Proteomes" id="UP000030004"/>
    </source>
</evidence>
<dbReference type="PANTHER" id="PTHR35811">
    <property type="entry name" value="SLR1870 PROTEIN"/>
    <property type="match status" value="1"/>
</dbReference>
<comment type="caution">
    <text evidence="2">The sequence shown here is derived from an EMBL/GenBank/DDBJ whole genome shotgun (WGS) entry which is preliminary data.</text>
</comment>
<gene>
    <name evidence="2" type="ORF">ATO9_02205</name>
</gene>
<dbReference type="Pfam" id="PF01936">
    <property type="entry name" value="NYN"/>
    <property type="match status" value="1"/>
</dbReference>
<dbReference type="PROSITE" id="PS51644">
    <property type="entry name" value="HTH_OST"/>
    <property type="match status" value="1"/>
</dbReference>
<dbReference type="Gene3D" id="3.40.50.1010">
    <property type="entry name" value="5'-nuclease"/>
    <property type="match status" value="1"/>
</dbReference>
<dbReference type="OrthoDB" id="9783963at2"/>
<accession>A0A0A0EIY1</accession>
<dbReference type="EMBL" id="AQQX01000001">
    <property type="protein sequence ID" value="KGM50329.1"/>
    <property type="molecule type" value="Genomic_DNA"/>
</dbReference>
<protein>
    <recommendedName>
        <fullName evidence="1">HTH OST-type domain-containing protein</fullName>
    </recommendedName>
</protein>
<dbReference type="Proteomes" id="UP000030004">
    <property type="component" value="Unassembled WGS sequence"/>
</dbReference>
<organism evidence="2 3">
    <name type="scientific">Pseudooceanicola atlanticus</name>
    <dbReference type="NCBI Taxonomy" id="1461694"/>
    <lineage>
        <taxon>Bacteria</taxon>
        <taxon>Pseudomonadati</taxon>
        <taxon>Pseudomonadota</taxon>
        <taxon>Alphaproteobacteria</taxon>
        <taxon>Rhodobacterales</taxon>
        <taxon>Paracoccaceae</taxon>
        <taxon>Pseudooceanicola</taxon>
    </lineage>
</organism>
<dbReference type="CDD" id="cd10146">
    <property type="entry name" value="LabA_like_C"/>
    <property type="match status" value="1"/>
</dbReference>
<feature type="domain" description="HTH OST-type" evidence="1">
    <location>
        <begin position="162"/>
        <end position="236"/>
    </location>
</feature>
<dbReference type="AlphaFoldDB" id="A0A0A0EIY1"/>
<dbReference type="CDD" id="cd11297">
    <property type="entry name" value="PIN_LabA-like_N_1"/>
    <property type="match status" value="1"/>
</dbReference>
<proteinExistence type="predicted"/>
<dbReference type="RefSeq" id="WP_043744417.1">
    <property type="nucleotide sequence ID" value="NZ_AQQX01000001.1"/>
</dbReference>
<dbReference type="STRING" id="1461694.ATO9_02205"/>
<dbReference type="GO" id="GO:0004540">
    <property type="term" value="F:RNA nuclease activity"/>
    <property type="evidence" value="ECO:0007669"/>
    <property type="project" value="InterPro"/>
</dbReference>